<comment type="caution">
    <text evidence="1">The sequence shown here is derived from an EMBL/GenBank/DDBJ whole genome shotgun (WGS) entry which is preliminary data.</text>
</comment>
<dbReference type="InterPro" id="IPR035979">
    <property type="entry name" value="RBD_domain_sf"/>
</dbReference>
<protein>
    <recommendedName>
        <fullName evidence="3">Ribosomal protein S24e family protein</fullName>
    </recommendedName>
</protein>
<sequence>MAASTGLAAFLRNRALYLVCDVRCASSCSEGFSFELNKQCTYFPSTLQQARLKMNLLRTALRSNSTFSTLHKSHGFPLLLRVTPSSLFSTEAGQPSRDSISADSFLKTPPPGVVYGRLIGIRKQTLKTDIIHLLKDCKLTMDDVKVEYNRAFVPLAMMLQFHSSNGFDQAVRMLARQGRLYKLETADRAQWDIVTPYDGKTILMQGIPRNATYDDIGRLLSGCDYDQTSLNLLGRLGAATVRFRSRTEAMNAFITKNRTFCLNNQISILVLQ</sequence>
<proteinExistence type="predicted"/>
<reference evidence="1" key="1">
    <citation type="submission" date="2020-09" db="EMBL/GenBank/DDBJ databases">
        <title>Genome-Enabled Discovery of Anthraquinone Biosynthesis in Senna tora.</title>
        <authorList>
            <person name="Kang S.-H."/>
            <person name="Pandey R.P."/>
            <person name="Lee C.-M."/>
            <person name="Sim J.-S."/>
            <person name="Jeong J.-T."/>
            <person name="Choi B.-S."/>
            <person name="Jung M."/>
            <person name="Ginzburg D."/>
            <person name="Zhao K."/>
            <person name="Won S.Y."/>
            <person name="Oh T.-J."/>
            <person name="Yu Y."/>
            <person name="Kim N.-H."/>
            <person name="Lee O.R."/>
            <person name="Lee T.-H."/>
            <person name="Bashyal P."/>
            <person name="Kim T.-S."/>
            <person name="Lee W.-H."/>
            <person name="Kawkins C."/>
            <person name="Kim C.-K."/>
            <person name="Kim J.S."/>
            <person name="Ahn B.O."/>
            <person name="Rhee S.Y."/>
            <person name="Sohng J.K."/>
        </authorList>
    </citation>
    <scope>NUCLEOTIDE SEQUENCE</scope>
    <source>
        <tissue evidence="1">Leaf</tissue>
    </source>
</reference>
<evidence type="ECO:0008006" key="3">
    <source>
        <dbReference type="Google" id="ProtNLM"/>
    </source>
</evidence>
<organism evidence="1 2">
    <name type="scientific">Senna tora</name>
    <dbReference type="NCBI Taxonomy" id="362788"/>
    <lineage>
        <taxon>Eukaryota</taxon>
        <taxon>Viridiplantae</taxon>
        <taxon>Streptophyta</taxon>
        <taxon>Embryophyta</taxon>
        <taxon>Tracheophyta</taxon>
        <taxon>Spermatophyta</taxon>
        <taxon>Magnoliopsida</taxon>
        <taxon>eudicotyledons</taxon>
        <taxon>Gunneridae</taxon>
        <taxon>Pentapetalae</taxon>
        <taxon>rosids</taxon>
        <taxon>fabids</taxon>
        <taxon>Fabales</taxon>
        <taxon>Fabaceae</taxon>
        <taxon>Caesalpinioideae</taxon>
        <taxon>Cassia clade</taxon>
        <taxon>Senna</taxon>
    </lineage>
</organism>
<dbReference type="OrthoDB" id="2013327at2759"/>
<evidence type="ECO:0000313" key="2">
    <source>
        <dbReference type="Proteomes" id="UP000634136"/>
    </source>
</evidence>
<dbReference type="PANTHER" id="PTHR48167">
    <property type="entry name" value="EXPRESSED PROTEIN"/>
    <property type="match status" value="1"/>
</dbReference>
<dbReference type="Proteomes" id="UP000634136">
    <property type="component" value="Unassembled WGS sequence"/>
</dbReference>
<name>A0A834W043_9FABA</name>
<dbReference type="SUPFAM" id="SSF54928">
    <property type="entry name" value="RNA-binding domain, RBD"/>
    <property type="match status" value="1"/>
</dbReference>
<accession>A0A834W043</accession>
<dbReference type="AlphaFoldDB" id="A0A834W043"/>
<evidence type="ECO:0000313" key="1">
    <source>
        <dbReference type="EMBL" id="KAF7804513.1"/>
    </source>
</evidence>
<dbReference type="GO" id="GO:0003676">
    <property type="term" value="F:nucleic acid binding"/>
    <property type="evidence" value="ECO:0007669"/>
    <property type="project" value="InterPro"/>
</dbReference>
<gene>
    <name evidence="1" type="ORF">G2W53_043624</name>
</gene>
<dbReference type="PANTHER" id="PTHR48167:SF2">
    <property type="entry name" value="EXPRESSED PROTEIN"/>
    <property type="match status" value="1"/>
</dbReference>
<dbReference type="EMBL" id="JAAIUW010000013">
    <property type="protein sequence ID" value="KAF7804513.1"/>
    <property type="molecule type" value="Genomic_DNA"/>
</dbReference>
<keyword evidence="2" id="KW-1185">Reference proteome</keyword>